<dbReference type="Gene3D" id="6.10.30.10">
    <property type="match status" value="1"/>
</dbReference>
<gene>
    <name evidence="4" type="ORF">BDD41_0416</name>
    <name evidence="3" type="ORF">BDD41_3754</name>
</gene>
<feature type="domain" description="ChsH2 C-terminal OB-fold" evidence="1">
    <location>
        <begin position="59"/>
        <end position="122"/>
    </location>
</feature>
<evidence type="ECO:0000259" key="2">
    <source>
        <dbReference type="Pfam" id="PF12172"/>
    </source>
</evidence>
<accession>A0A3D9XDN7</accession>
<organism evidence="3 5">
    <name type="scientific">Paracoccus versutus</name>
    <name type="common">Thiobacillus versutus</name>
    <dbReference type="NCBI Taxonomy" id="34007"/>
    <lineage>
        <taxon>Bacteria</taxon>
        <taxon>Pseudomonadati</taxon>
        <taxon>Pseudomonadota</taxon>
        <taxon>Alphaproteobacteria</taxon>
        <taxon>Rhodobacterales</taxon>
        <taxon>Paracoccaceae</taxon>
        <taxon>Paracoccus</taxon>
    </lineage>
</organism>
<dbReference type="Proteomes" id="UP000256941">
    <property type="component" value="Unassembled WGS sequence"/>
</dbReference>
<protein>
    <recommendedName>
        <fullName evidence="6">DNA-binding protein</fullName>
    </recommendedName>
</protein>
<dbReference type="InterPro" id="IPR002878">
    <property type="entry name" value="ChsH2_C"/>
</dbReference>
<proteinExistence type="predicted"/>
<dbReference type="RefSeq" id="WP_116220609.1">
    <property type="nucleotide sequence ID" value="NZ_CP038196.1"/>
</dbReference>
<dbReference type="PANTHER" id="PTHR34075:SF5">
    <property type="entry name" value="BLR3430 PROTEIN"/>
    <property type="match status" value="1"/>
</dbReference>
<evidence type="ECO:0000313" key="3">
    <source>
        <dbReference type="EMBL" id="REF68685.1"/>
    </source>
</evidence>
<dbReference type="AlphaFoldDB" id="A0A3D9XDN7"/>
<evidence type="ECO:0000313" key="4">
    <source>
        <dbReference type="EMBL" id="REF71952.1"/>
    </source>
</evidence>
<feature type="domain" description="ChsH2 rubredoxin-like zinc ribbon" evidence="2">
    <location>
        <begin position="22"/>
        <end position="58"/>
    </location>
</feature>
<dbReference type="Pfam" id="PF01796">
    <property type="entry name" value="OB_ChsH2_C"/>
    <property type="match status" value="1"/>
</dbReference>
<dbReference type="PANTHER" id="PTHR34075">
    <property type="entry name" value="BLR3430 PROTEIN"/>
    <property type="match status" value="1"/>
</dbReference>
<dbReference type="Pfam" id="PF12172">
    <property type="entry name" value="zf-ChsH2"/>
    <property type="match status" value="1"/>
</dbReference>
<dbReference type="InterPro" id="IPR022002">
    <property type="entry name" value="ChsH2_Znr"/>
</dbReference>
<dbReference type="InterPro" id="IPR012340">
    <property type="entry name" value="NA-bd_OB-fold"/>
</dbReference>
<evidence type="ECO:0008006" key="6">
    <source>
        <dbReference type="Google" id="ProtNLM"/>
    </source>
</evidence>
<dbReference type="EMBL" id="QTUJ01000001">
    <property type="protein sequence ID" value="REF71952.1"/>
    <property type="molecule type" value="Genomic_DNA"/>
</dbReference>
<evidence type="ECO:0000313" key="5">
    <source>
        <dbReference type="Proteomes" id="UP000256941"/>
    </source>
</evidence>
<reference evidence="3 5" key="1">
    <citation type="submission" date="2018-08" db="EMBL/GenBank/DDBJ databases">
        <title>Genomic Encyclopedia of Archaeal and Bacterial Type Strains, Phase II (KMG-II): from individual species to whole genera.</title>
        <authorList>
            <person name="Goeker M."/>
        </authorList>
    </citation>
    <scope>NUCLEOTIDE SEQUENCE [LARGE SCALE GENOMIC DNA]</scope>
    <source>
        <strain evidence="3 5">DSM 17099</strain>
    </source>
</reference>
<dbReference type="InterPro" id="IPR052513">
    <property type="entry name" value="Thioester_dehydratase-like"/>
</dbReference>
<dbReference type="EMBL" id="QTUJ01000003">
    <property type="protein sequence ID" value="REF68685.1"/>
    <property type="molecule type" value="Genomic_DNA"/>
</dbReference>
<dbReference type="SUPFAM" id="SSF50249">
    <property type="entry name" value="Nucleic acid-binding proteins"/>
    <property type="match status" value="1"/>
</dbReference>
<sequence length="137" mass="15400">MEIEYVDGFPQPYAQMDAAPYWQACARGELTYQHCTGCGAVVWPARSFCPECDGEALEWRRSSGKGRIYSHSTVGRGPTPAWQAIAPYTVGFVVLEEGYHLFTQIEGKPEDMRIGRPVEVAFIKRGRHTLPVFRCAE</sequence>
<comment type="caution">
    <text evidence="3">The sequence shown here is derived from an EMBL/GenBank/DDBJ whole genome shotgun (WGS) entry which is preliminary data.</text>
</comment>
<evidence type="ECO:0000259" key="1">
    <source>
        <dbReference type="Pfam" id="PF01796"/>
    </source>
</evidence>
<name>A0A3D9XDN7_PARVE</name>